<evidence type="ECO:0000256" key="1">
    <source>
        <dbReference type="SAM" id="MobiDB-lite"/>
    </source>
</evidence>
<keyword evidence="2" id="KW-0732">Signal</keyword>
<feature type="chain" id="PRO_5036428259" evidence="2">
    <location>
        <begin position="23"/>
        <end position="102"/>
    </location>
</feature>
<evidence type="ECO:0000313" key="3">
    <source>
        <dbReference type="EMBL" id="CAG6585380.1"/>
    </source>
</evidence>
<proteinExistence type="predicted"/>
<name>A0A8D8K3E1_CULPI</name>
<feature type="region of interest" description="Disordered" evidence="1">
    <location>
        <begin position="67"/>
        <end position="102"/>
    </location>
</feature>
<accession>A0A8D8K3E1</accession>
<protein>
    <submittedName>
        <fullName evidence="3">(northern house mosquito) hypothetical protein</fullName>
    </submittedName>
</protein>
<reference evidence="3" key="1">
    <citation type="submission" date="2021-05" db="EMBL/GenBank/DDBJ databases">
        <authorList>
            <person name="Alioto T."/>
            <person name="Alioto T."/>
            <person name="Gomez Garrido J."/>
        </authorList>
    </citation>
    <scope>NUCLEOTIDE SEQUENCE</scope>
</reference>
<dbReference type="EMBL" id="HBUE01208959">
    <property type="protein sequence ID" value="CAG6533499.1"/>
    <property type="molecule type" value="Transcribed_RNA"/>
</dbReference>
<organism evidence="3">
    <name type="scientific">Culex pipiens</name>
    <name type="common">House mosquito</name>
    <dbReference type="NCBI Taxonomy" id="7175"/>
    <lineage>
        <taxon>Eukaryota</taxon>
        <taxon>Metazoa</taxon>
        <taxon>Ecdysozoa</taxon>
        <taxon>Arthropoda</taxon>
        <taxon>Hexapoda</taxon>
        <taxon>Insecta</taxon>
        <taxon>Pterygota</taxon>
        <taxon>Neoptera</taxon>
        <taxon>Endopterygota</taxon>
        <taxon>Diptera</taxon>
        <taxon>Nematocera</taxon>
        <taxon>Culicoidea</taxon>
        <taxon>Culicidae</taxon>
        <taxon>Culicinae</taxon>
        <taxon>Culicini</taxon>
        <taxon>Culex</taxon>
        <taxon>Culex</taxon>
    </lineage>
</organism>
<dbReference type="EMBL" id="HBUE01315315">
    <property type="protein sequence ID" value="CAG6585380.1"/>
    <property type="molecule type" value="Transcribed_RNA"/>
</dbReference>
<sequence length="102" mass="11248">MFCPSLVFLLFISFCSLHCRQGGHPGQDTDHHILSGHPENWLLLVLGGRSRHRDPLVHSCKRHIAAGHSQGFQGRTPRDAEGSPHGGMAPELDGPHPLEVKY</sequence>
<feature type="signal peptide" evidence="2">
    <location>
        <begin position="1"/>
        <end position="22"/>
    </location>
</feature>
<evidence type="ECO:0000256" key="2">
    <source>
        <dbReference type="SAM" id="SignalP"/>
    </source>
</evidence>
<dbReference type="AlphaFoldDB" id="A0A8D8K3E1"/>
<feature type="compositionally biased region" description="Basic and acidic residues" evidence="1">
    <location>
        <begin position="93"/>
        <end position="102"/>
    </location>
</feature>